<dbReference type="InterPro" id="IPR032710">
    <property type="entry name" value="NTF2-like_dom_sf"/>
</dbReference>
<protein>
    <recommendedName>
        <fullName evidence="3">SnoaL-like domain-containing protein</fullName>
    </recommendedName>
</protein>
<gene>
    <name evidence="1" type="ORF">LTR84_010636</name>
</gene>
<dbReference type="Gene3D" id="3.10.450.50">
    <property type="match status" value="1"/>
</dbReference>
<dbReference type="AlphaFoldDB" id="A0AAV9MT93"/>
<keyword evidence="2" id="KW-1185">Reference proteome</keyword>
<dbReference type="RefSeq" id="XP_064700278.1">
    <property type="nucleotide sequence ID" value="XM_064854171.1"/>
</dbReference>
<evidence type="ECO:0000313" key="2">
    <source>
        <dbReference type="Proteomes" id="UP001358417"/>
    </source>
</evidence>
<organism evidence="1 2">
    <name type="scientific">Exophiala bonariae</name>
    <dbReference type="NCBI Taxonomy" id="1690606"/>
    <lineage>
        <taxon>Eukaryota</taxon>
        <taxon>Fungi</taxon>
        <taxon>Dikarya</taxon>
        <taxon>Ascomycota</taxon>
        <taxon>Pezizomycotina</taxon>
        <taxon>Eurotiomycetes</taxon>
        <taxon>Chaetothyriomycetidae</taxon>
        <taxon>Chaetothyriales</taxon>
        <taxon>Herpotrichiellaceae</taxon>
        <taxon>Exophiala</taxon>
    </lineage>
</organism>
<evidence type="ECO:0008006" key="3">
    <source>
        <dbReference type="Google" id="ProtNLM"/>
    </source>
</evidence>
<proteinExistence type="predicted"/>
<sequence>MGDAQDLADQTVAVFCEPDPQKRARDIAKLWAPDGEHFGGFQAKGYAGLEEGIQGSYDNQVVKKGLKWRAYNALKRDNIVFFMFDGVSQSTGEVVGFGSYVLVLADDGKIQKDYTFVLQNRFASGENGKKL</sequence>
<accession>A0AAV9MT93</accession>
<evidence type="ECO:0000313" key="1">
    <source>
        <dbReference type="EMBL" id="KAK5044622.1"/>
    </source>
</evidence>
<name>A0AAV9MT93_9EURO</name>
<dbReference type="GeneID" id="89978792"/>
<comment type="caution">
    <text evidence="1">The sequence shown here is derived from an EMBL/GenBank/DDBJ whole genome shotgun (WGS) entry which is preliminary data.</text>
</comment>
<reference evidence="1 2" key="1">
    <citation type="submission" date="2023-08" db="EMBL/GenBank/DDBJ databases">
        <title>Black Yeasts Isolated from many extreme environments.</title>
        <authorList>
            <person name="Coleine C."/>
            <person name="Stajich J.E."/>
            <person name="Selbmann L."/>
        </authorList>
    </citation>
    <scope>NUCLEOTIDE SEQUENCE [LARGE SCALE GENOMIC DNA]</scope>
    <source>
        <strain evidence="1 2">CCFEE 5792</strain>
    </source>
</reference>
<dbReference type="SUPFAM" id="SSF54427">
    <property type="entry name" value="NTF2-like"/>
    <property type="match status" value="1"/>
</dbReference>
<dbReference type="EMBL" id="JAVRRD010000046">
    <property type="protein sequence ID" value="KAK5044622.1"/>
    <property type="molecule type" value="Genomic_DNA"/>
</dbReference>
<dbReference type="Proteomes" id="UP001358417">
    <property type="component" value="Unassembled WGS sequence"/>
</dbReference>